<sequence length="139" mass="15886">MKSESKDTKITMRISEEELMEIDSFLNHNSKYGNRSEFLRNSALEFIANNRIKLTSGAQICMDIAPAYEEILNSIIEEGYFRNTNELISAIIARAFDENLVRDIIRVKKNSTRGIKGIMSSKQTREGSSLQFNKSRGKE</sequence>
<name>T0XZA8_9ZZZZ</name>
<gene>
    <name evidence="2" type="ORF">B1A_21325</name>
</gene>
<evidence type="ECO:0000256" key="1">
    <source>
        <dbReference type="SAM" id="MobiDB-lite"/>
    </source>
</evidence>
<dbReference type="AlphaFoldDB" id="T0XZA8"/>
<dbReference type="EMBL" id="AUZX01015762">
    <property type="protein sequence ID" value="EQD28101.1"/>
    <property type="molecule type" value="Genomic_DNA"/>
</dbReference>
<proteinExistence type="predicted"/>
<comment type="caution">
    <text evidence="2">The sequence shown here is derived from an EMBL/GenBank/DDBJ whole genome shotgun (WGS) entry which is preliminary data.</text>
</comment>
<feature type="region of interest" description="Disordered" evidence="1">
    <location>
        <begin position="116"/>
        <end position="139"/>
    </location>
</feature>
<protein>
    <submittedName>
        <fullName evidence="2">Uncharacterized protein</fullName>
    </submittedName>
</protein>
<evidence type="ECO:0000313" key="2">
    <source>
        <dbReference type="EMBL" id="EQD28101.1"/>
    </source>
</evidence>
<feature type="compositionally biased region" description="Polar residues" evidence="1">
    <location>
        <begin position="120"/>
        <end position="139"/>
    </location>
</feature>
<accession>T0XZA8</accession>
<reference evidence="2" key="1">
    <citation type="submission" date="2013-08" db="EMBL/GenBank/DDBJ databases">
        <authorList>
            <person name="Mendez C."/>
            <person name="Richter M."/>
            <person name="Ferrer M."/>
            <person name="Sanchez J."/>
        </authorList>
    </citation>
    <scope>NUCLEOTIDE SEQUENCE</scope>
</reference>
<organism evidence="2">
    <name type="scientific">mine drainage metagenome</name>
    <dbReference type="NCBI Taxonomy" id="410659"/>
    <lineage>
        <taxon>unclassified sequences</taxon>
        <taxon>metagenomes</taxon>
        <taxon>ecological metagenomes</taxon>
    </lineage>
</organism>
<reference evidence="2" key="2">
    <citation type="journal article" date="2014" name="ISME J.">
        <title>Microbial stratification in low pH oxic and suboxic macroscopic growths along an acid mine drainage.</title>
        <authorList>
            <person name="Mendez-Garcia C."/>
            <person name="Mesa V."/>
            <person name="Sprenger R.R."/>
            <person name="Richter M."/>
            <person name="Diez M.S."/>
            <person name="Solano J."/>
            <person name="Bargiela R."/>
            <person name="Golyshina O.V."/>
            <person name="Manteca A."/>
            <person name="Ramos J.L."/>
            <person name="Gallego J.R."/>
            <person name="Llorente I."/>
            <person name="Martins Dos Santos V.A."/>
            <person name="Jensen O.N."/>
            <person name="Pelaez A.I."/>
            <person name="Sanchez J."/>
            <person name="Ferrer M."/>
        </authorList>
    </citation>
    <scope>NUCLEOTIDE SEQUENCE</scope>
</reference>